<dbReference type="Proteomes" id="UP000760860">
    <property type="component" value="Unassembled WGS sequence"/>
</dbReference>
<dbReference type="Proteomes" id="UP000774804">
    <property type="component" value="Unassembled WGS sequence"/>
</dbReference>
<dbReference type="Proteomes" id="UP000251314">
    <property type="component" value="Unassembled WGS sequence"/>
</dbReference>
<dbReference type="AlphaFoldDB" id="A0A329RQG6"/>
<dbReference type="EMBL" id="RCMV01000138">
    <property type="protein sequence ID" value="KAG3223667.1"/>
    <property type="molecule type" value="Genomic_DNA"/>
</dbReference>
<evidence type="ECO:0000256" key="1">
    <source>
        <dbReference type="SAM" id="MobiDB-lite"/>
    </source>
</evidence>
<comment type="caution">
    <text evidence="4">The sequence shown here is derived from an EMBL/GenBank/DDBJ whole genome shotgun (WGS) entry which is preliminary data.</text>
</comment>
<reference evidence="2" key="2">
    <citation type="submission" date="2018-10" db="EMBL/GenBank/DDBJ databases">
        <title>Effector identification in a new, highly contiguous assembly of the strawberry crown rot pathogen Phytophthora cactorum.</title>
        <authorList>
            <person name="Armitage A.D."/>
            <person name="Nellist C.F."/>
            <person name="Bates H."/>
            <person name="Vickerstaff R.J."/>
            <person name="Harrison R.J."/>
        </authorList>
    </citation>
    <scope>NUCLEOTIDE SEQUENCE</scope>
    <source>
        <strain evidence="2">4032</strain>
        <strain evidence="3">P421</strain>
    </source>
</reference>
<proteinExistence type="predicted"/>
<dbReference type="EMBL" id="RCMI01000155">
    <property type="protein sequence ID" value="KAG2929653.1"/>
    <property type="molecule type" value="Genomic_DNA"/>
</dbReference>
<protein>
    <recommendedName>
        <fullName evidence="6">Retrotransposon gag domain-containing protein</fullName>
    </recommendedName>
</protein>
<keyword evidence="5" id="KW-1185">Reference proteome</keyword>
<dbReference type="EMBL" id="MJFZ01000635">
    <property type="protein sequence ID" value="RAW26570.1"/>
    <property type="molecule type" value="Genomic_DNA"/>
</dbReference>
<dbReference type="VEuPathDB" id="FungiDB:PC110_g17014"/>
<accession>A0A329RQG6</accession>
<evidence type="ECO:0008006" key="6">
    <source>
        <dbReference type="Google" id="ProtNLM"/>
    </source>
</evidence>
<evidence type="ECO:0000313" key="5">
    <source>
        <dbReference type="Proteomes" id="UP000251314"/>
    </source>
</evidence>
<evidence type="ECO:0000313" key="2">
    <source>
        <dbReference type="EMBL" id="KAG2929653.1"/>
    </source>
</evidence>
<evidence type="ECO:0000313" key="3">
    <source>
        <dbReference type="EMBL" id="KAG3223667.1"/>
    </source>
</evidence>
<name>A0A329RQG6_9STRA</name>
<dbReference type="OrthoDB" id="115111at2759"/>
<evidence type="ECO:0000313" key="4">
    <source>
        <dbReference type="EMBL" id="RAW26570.1"/>
    </source>
</evidence>
<reference evidence="4 5" key="1">
    <citation type="submission" date="2018-01" db="EMBL/GenBank/DDBJ databases">
        <title>Draft genome of the strawberry crown rot pathogen Phytophthora cactorum.</title>
        <authorList>
            <person name="Armitage A.D."/>
            <person name="Lysoe E."/>
            <person name="Nellist C.F."/>
            <person name="Harrison R.J."/>
            <person name="Brurberg M.B."/>
        </authorList>
    </citation>
    <scope>NUCLEOTIDE SEQUENCE [LARGE SCALE GENOMIC DNA]</scope>
    <source>
        <strain evidence="4 5">10300</strain>
    </source>
</reference>
<feature type="region of interest" description="Disordered" evidence="1">
    <location>
        <begin position="18"/>
        <end position="39"/>
    </location>
</feature>
<sequence length="315" mass="35852">MDWAEIVRQQRALQCQLKDMRPKEESQAPATSAPTLGGIPAPVKYEPKVDGCAYSMPSSVKNAVRMIQPFYSDKSTMEKAQLFWSAFERATTGLNENVGLSAFRECLKGKTRENWWVYSQINDFEALRRRFHSQFIYQTPLQIIERLKNSKQEKGMPDEVWADLVSSLCDAAQCTDPQMRCQYFVAGLRNTEWKTVLSTSMVNTTSQAVTVLLYKSMHIPNKDDAEFADEAKAKPVPENEMMTVMQQTQILLAQQQQQLARSPRSSTTLPLPTTSTSLSFRWRLRTYRQITATPSRASCTCLDAGPTYRIQRCST</sequence>
<gene>
    <name evidence="4" type="ORF">PC110_g17014</name>
    <name evidence="2" type="ORF">PC115_g6783</name>
    <name evidence="3" type="ORF">PC129_g5685</name>
</gene>
<organism evidence="4 5">
    <name type="scientific">Phytophthora cactorum</name>
    <dbReference type="NCBI Taxonomy" id="29920"/>
    <lineage>
        <taxon>Eukaryota</taxon>
        <taxon>Sar</taxon>
        <taxon>Stramenopiles</taxon>
        <taxon>Oomycota</taxon>
        <taxon>Peronosporomycetes</taxon>
        <taxon>Peronosporales</taxon>
        <taxon>Peronosporaceae</taxon>
        <taxon>Phytophthora</taxon>
    </lineage>
</organism>